<dbReference type="KEGG" id="amob:HG15A2_38970"/>
<accession>A0A517N099</accession>
<keyword evidence="1" id="KW-0472">Membrane</keyword>
<proteinExistence type="predicted"/>
<feature type="transmembrane region" description="Helical" evidence="1">
    <location>
        <begin position="37"/>
        <end position="56"/>
    </location>
</feature>
<reference evidence="2 3" key="1">
    <citation type="submission" date="2019-02" db="EMBL/GenBank/DDBJ databases">
        <title>Deep-cultivation of Planctomycetes and their phenomic and genomic characterization uncovers novel biology.</title>
        <authorList>
            <person name="Wiegand S."/>
            <person name="Jogler M."/>
            <person name="Boedeker C."/>
            <person name="Pinto D."/>
            <person name="Vollmers J."/>
            <person name="Rivas-Marin E."/>
            <person name="Kohn T."/>
            <person name="Peeters S.H."/>
            <person name="Heuer A."/>
            <person name="Rast P."/>
            <person name="Oberbeckmann S."/>
            <person name="Bunk B."/>
            <person name="Jeske O."/>
            <person name="Meyerdierks A."/>
            <person name="Storesund J.E."/>
            <person name="Kallscheuer N."/>
            <person name="Luecker S."/>
            <person name="Lage O.M."/>
            <person name="Pohl T."/>
            <person name="Merkel B.J."/>
            <person name="Hornburger P."/>
            <person name="Mueller R.-W."/>
            <person name="Bruemmer F."/>
            <person name="Labrenz M."/>
            <person name="Spormann A.M."/>
            <person name="Op den Camp H."/>
            <person name="Overmann J."/>
            <person name="Amann R."/>
            <person name="Jetten M.S.M."/>
            <person name="Mascher T."/>
            <person name="Medema M.H."/>
            <person name="Devos D.P."/>
            <person name="Kaster A.-K."/>
            <person name="Ovreas L."/>
            <person name="Rohde M."/>
            <person name="Galperin M.Y."/>
            <person name="Jogler C."/>
        </authorList>
    </citation>
    <scope>NUCLEOTIDE SEQUENCE [LARGE SCALE GENOMIC DNA]</scope>
    <source>
        <strain evidence="2 3">HG15A2</strain>
    </source>
</reference>
<dbReference type="EMBL" id="CP036263">
    <property type="protein sequence ID" value="QDT00559.1"/>
    <property type="molecule type" value="Genomic_DNA"/>
</dbReference>
<keyword evidence="1" id="KW-1133">Transmembrane helix</keyword>
<keyword evidence="3" id="KW-1185">Reference proteome</keyword>
<gene>
    <name evidence="2" type="ORF">HG15A2_38970</name>
</gene>
<dbReference type="RefSeq" id="WP_145062141.1">
    <property type="nucleotide sequence ID" value="NZ_CP036263.1"/>
</dbReference>
<dbReference type="AlphaFoldDB" id="A0A517N099"/>
<dbReference type="OrthoDB" id="289744at2"/>
<protein>
    <submittedName>
        <fullName evidence="2">Uncharacterized protein</fullName>
    </submittedName>
</protein>
<evidence type="ECO:0000313" key="3">
    <source>
        <dbReference type="Proteomes" id="UP000319852"/>
    </source>
</evidence>
<sequence>MSKAMTILGMVVAGLLAVVFTLDWAIGVPFETANWKMNLGVILGSLMLGFASWEAFREVR</sequence>
<organism evidence="2 3">
    <name type="scientific">Adhaeretor mobilis</name>
    <dbReference type="NCBI Taxonomy" id="1930276"/>
    <lineage>
        <taxon>Bacteria</taxon>
        <taxon>Pseudomonadati</taxon>
        <taxon>Planctomycetota</taxon>
        <taxon>Planctomycetia</taxon>
        <taxon>Pirellulales</taxon>
        <taxon>Lacipirellulaceae</taxon>
        <taxon>Adhaeretor</taxon>
    </lineage>
</organism>
<dbReference type="Proteomes" id="UP000319852">
    <property type="component" value="Chromosome"/>
</dbReference>
<name>A0A517N099_9BACT</name>
<evidence type="ECO:0000313" key="2">
    <source>
        <dbReference type="EMBL" id="QDT00559.1"/>
    </source>
</evidence>
<evidence type="ECO:0000256" key="1">
    <source>
        <dbReference type="SAM" id="Phobius"/>
    </source>
</evidence>
<keyword evidence="1" id="KW-0812">Transmembrane</keyword>